<dbReference type="AlphaFoldDB" id="A0A840MIN2"/>
<reference evidence="1 2" key="1">
    <citation type="submission" date="2020-08" db="EMBL/GenBank/DDBJ databases">
        <title>Genomic Encyclopedia of Type Strains, Phase IV (KMG-IV): sequencing the most valuable type-strain genomes for metagenomic binning, comparative biology and taxonomic classification.</title>
        <authorList>
            <person name="Goeker M."/>
        </authorList>
    </citation>
    <scope>NUCLEOTIDE SEQUENCE [LARGE SCALE GENOMIC DNA]</scope>
    <source>
        <strain evidence="1 2">DSM 27165</strain>
    </source>
</reference>
<protein>
    <submittedName>
        <fullName evidence="1">Uncharacterized protein</fullName>
    </submittedName>
</protein>
<name>A0A840MIN2_9PROT</name>
<evidence type="ECO:0000313" key="1">
    <source>
        <dbReference type="EMBL" id="MBB5018508.1"/>
    </source>
</evidence>
<dbReference type="Proteomes" id="UP000575898">
    <property type="component" value="Unassembled WGS sequence"/>
</dbReference>
<comment type="caution">
    <text evidence="1">The sequence shown here is derived from an EMBL/GenBank/DDBJ whole genome shotgun (WGS) entry which is preliminary data.</text>
</comment>
<proteinExistence type="predicted"/>
<dbReference type="RefSeq" id="WP_184037895.1">
    <property type="nucleotide sequence ID" value="NZ_JACHHY010000009.1"/>
</dbReference>
<accession>A0A840MIN2</accession>
<gene>
    <name evidence="1" type="ORF">HNQ59_001797</name>
</gene>
<evidence type="ECO:0000313" key="2">
    <source>
        <dbReference type="Proteomes" id="UP000575898"/>
    </source>
</evidence>
<organism evidence="1 2">
    <name type="scientific">Chitinivorax tropicus</name>
    <dbReference type="NCBI Taxonomy" id="714531"/>
    <lineage>
        <taxon>Bacteria</taxon>
        <taxon>Pseudomonadati</taxon>
        <taxon>Pseudomonadota</taxon>
        <taxon>Betaproteobacteria</taxon>
        <taxon>Chitinivorax</taxon>
    </lineage>
</organism>
<sequence length="136" mass="15345">MLPPVSAIVGIEMIRDGGSLRAEFIGVNGSNYCLHFELISEESSTGELVRLGYERPVVFERLRLREENRIVWEAINQVEVSWVHATVLLQQLRAHPQSEHDFKWLATMEEVAKSEGAIPDDILRALGPVRALRPDA</sequence>
<keyword evidence="2" id="KW-1185">Reference proteome</keyword>
<dbReference type="EMBL" id="JACHHY010000009">
    <property type="protein sequence ID" value="MBB5018508.1"/>
    <property type="molecule type" value="Genomic_DNA"/>
</dbReference>